<evidence type="ECO:0000259" key="3">
    <source>
        <dbReference type="Pfam" id="PF07859"/>
    </source>
</evidence>
<dbReference type="Pfam" id="PF07859">
    <property type="entry name" value="Abhydrolase_3"/>
    <property type="match status" value="1"/>
</dbReference>
<comment type="caution">
    <text evidence="4">The sequence shown here is derived from an EMBL/GenBank/DDBJ whole genome shotgun (WGS) entry which is preliminary data.</text>
</comment>
<evidence type="ECO:0000313" key="4">
    <source>
        <dbReference type="EMBL" id="KAI1880626.1"/>
    </source>
</evidence>
<dbReference type="OrthoDB" id="5354320at2759"/>
<keyword evidence="2" id="KW-0378">Hydrolase</keyword>
<accession>A0A9P9WX21</accession>
<comment type="similarity">
    <text evidence="1">Belongs to the 'GDXG' lipolytic enzyme family.</text>
</comment>
<feature type="domain" description="Alpha/beta hydrolase fold-3" evidence="3">
    <location>
        <begin position="173"/>
        <end position="409"/>
    </location>
</feature>
<dbReference type="InterPro" id="IPR029058">
    <property type="entry name" value="AB_hydrolase_fold"/>
</dbReference>
<sequence length="490" mass="54677">MDRPKPDNGVKAQVKGQLRLLRIVLPRIPFVLRVVLLHILKVSEPSKYLDLRSNVTVSFLRNLLGNSSPSPIAKTQALTLKDPGVKGRIWISTVASQVPPEQSIRDALLAVIKSMKADLVPGDKECRIPEIVPVEAEWTGYRAAANPNSALPEISEEEKYREMMKECKSAVTVLYFHGGAYYLCDPSTHRDSTKKLAKLTKGRVYSVRYRLAPQNPFPSAALDALVSYFTLLYPPPGSIHEAVPPTNIVFGGDSAGGHLSLCLLQTILELRRQNLKITWFGEEREVPLPAGVSLNSPWLDMVQSLPSWMKNLKWDYLPPPNLLAENNIPPDSVWPASPPRKHLFVDDAFLLHPLVSLQLASSWEGSPPVYICTGWECLADEDKYVAAQFAKHGVPVVFEEYEAMPHVFAPILGKIPEAKRCYDGWASFITRAVENPKSIESSYTTIKAKTCEELPLDVEKLSPYTHEDLRKLAFDKIGRKSTMPEVPAKL</sequence>
<dbReference type="PROSITE" id="PS01173">
    <property type="entry name" value="LIPASE_GDXG_HIS"/>
    <property type="match status" value="1"/>
</dbReference>
<dbReference type="Gene3D" id="3.40.50.1820">
    <property type="entry name" value="alpha/beta hydrolase"/>
    <property type="match status" value="1"/>
</dbReference>
<dbReference type="EMBL" id="JAFIMR010000002">
    <property type="protein sequence ID" value="KAI1880626.1"/>
    <property type="molecule type" value="Genomic_DNA"/>
</dbReference>
<evidence type="ECO:0000313" key="5">
    <source>
        <dbReference type="Proteomes" id="UP000829685"/>
    </source>
</evidence>
<dbReference type="InterPro" id="IPR002168">
    <property type="entry name" value="Lipase_GDXG_HIS_AS"/>
</dbReference>
<dbReference type="PANTHER" id="PTHR48081">
    <property type="entry name" value="AB HYDROLASE SUPERFAMILY PROTEIN C4A8.06C"/>
    <property type="match status" value="1"/>
</dbReference>
<name>A0A9P9WX21_9PEZI</name>
<protein>
    <recommendedName>
        <fullName evidence="3">Alpha/beta hydrolase fold-3 domain-containing protein</fullName>
    </recommendedName>
</protein>
<organism evidence="4 5">
    <name type="scientific">Neoarthrinium moseri</name>
    <dbReference type="NCBI Taxonomy" id="1658444"/>
    <lineage>
        <taxon>Eukaryota</taxon>
        <taxon>Fungi</taxon>
        <taxon>Dikarya</taxon>
        <taxon>Ascomycota</taxon>
        <taxon>Pezizomycotina</taxon>
        <taxon>Sordariomycetes</taxon>
        <taxon>Xylariomycetidae</taxon>
        <taxon>Amphisphaeriales</taxon>
        <taxon>Apiosporaceae</taxon>
        <taxon>Neoarthrinium</taxon>
    </lineage>
</organism>
<dbReference type="PANTHER" id="PTHR48081:SF25">
    <property type="entry name" value="PUTATIVE (AFU_ORTHOLOGUE AFUA_3G11560)-RELATED"/>
    <property type="match status" value="1"/>
</dbReference>
<evidence type="ECO:0000256" key="2">
    <source>
        <dbReference type="ARBA" id="ARBA00022801"/>
    </source>
</evidence>
<evidence type="ECO:0000256" key="1">
    <source>
        <dbReference type="ARBA" id="ARBA00010515"/>
    </source>
</evidence>
<dbReference type="Proteomes" id="UP000829685">
    <property type="component" value="Unassembled WGS sequence"/>
</dbReference>
<dbReference type="InterPro" id="IPR013094">
    <property type="entry name" value="AB_hydrolase_3"/>
</dbReference>
<dbReference type="InterPro" id="IPR050300">
    <property type="entry name" value="GDXG_lipolytic_enzyme"/>
</dbReference>
<keyword evidence="5" id="KW-1185">Reference proteome</keyword>
<gene>
    <name evidence="4" type="ORF">JX265_000866</name>
</gene>
<dbReference type="SUPFAM" id="SSF53474">
    <property type="entry name" value="alpha/beta-Hydrolases"/>
    <property type="match status" value="1"/>
</dbReference>
<proteinExistence type="inferred from homology"/>
<dbReference type="AlphaFoldDB" id="A0A9P9WX21"/>
<reference evidence="4" key="1">
    <citation type="submission" date="2021-03" db="EMBL/GenBank/DDBJ databases">
        <title>Revisited historic fungal species revealed as producer of novel bioactive compounds through whole genome sequencing and comparative genomics.</title>
        <authorList>
            <person name="Vignolle G.A."/>
            <person name="Hochenegger N."/>
            <person name="Mach R.L."/>
            <person name="Mach-Aigner A.R."/>
            <person name="Javad Rahimi M."/>
            <person name="Salim K.A."/>
            <person name="Chan C.M."/>
            <person name="Lim L.B.L."/>
            <person name="Cai F."/>
            <person name="Druzhinina I.S."/>
            <person name="U'Ren J.M."/>
            <person name="Derntl C."/>
        </authorList>
    </citation>
    <scope>NUCLEOTIDE SEQUENCE</scope>
    <source>
        <strain evidence="4">TUCIM 5799</strain>
    </source>
</reference>
<dbReference type="GO" id="GO:0016787">
    <property type="term" value="F:hydrolase activity"/>
    <property type="evidence" value="ECO:0007669"/>
    <property type="project" value="UniProtKB-KW"/>
</dbReference>